<dbReference type="InterPro" id="IPR050397">
    <property type="entry name" value="Env_Response_Regulators"/>
</dbReference>
<evidence type="ECO:0008006" key="8">
    <source>
        <dbReference type="Google" id="ProtNLM"/>
    </source>
</evidence>
<dbReference type="InterPro" id="IPR036390">
    <property type="entry name" value="WH_DNA-bd_sf"/>
</dbReference>
<comment type="caution">
    <text evidence="6">The sequence shown here is derived from an EMBL/GenBank/DDBJ whole genome shotgun (WGS) entry which is preliminary data.</text>
</comment>
<dbReference type="InterPro" id="IPR014710">
    <property type="entry name" value="RmlC-like_jellyroll"/>
</dbReference>
<dbReference type="PROSITE" id="PS51063">
    <property type="entry name" value="HTH_CRP_2"/>
    <property type="match status" value="1"/>
</dbReference>
<evidence type="ECO:0000256" key="3">
    <source>
        <dbReference type="ARBA" id="ARBA00023163"/>
    </source>
</evidence>
<dbReference type="InterPro" id="IPR000595">
    <property type="entry name" value="cNMP-bd_dom"/>
</dbReference>
<feature type="domain" description="HTH crp-type" evidence="5">
    <location>
        <begin position="153"/>
        <end position="219"/>
    </location>
</feature>
<name>A0ABX5LR35_9GAMM</name>
<evidence type="ECO:0000259" key="5">
    <source>
        <dbReference type="PROSITE" id="PS51063"/>
    </source>
</evidence>
<dbReference type="InterPro" id="IPR018490">
    <property type="entry name" value="cNMP-bd_dom_sf"/>
</dbReference>
<dbReference type="Gene3D" id="1.10.10.10">
    <property type="entry name" value="Winged helix-like DNA-binding domain superfamily/Winged helix DNA-binding domain"/>
    <property type="match status" value="1"/>
</dbReference>
<dbReference type="InterPro" id="IPR012318">
    <property type="entry name" value="HTH_CRP"/>
</dbReference>
<dbReference type="Proteomes" id="UP000248090">
    <property type="component" value="Unassembled WGS sequence"/>
</dbReference>
<sequence length="241" mass="27179">MPYTPASYIAPETSEDNSLLDMLPTQDRYEFKIRSEKRRLEMGEVLHQEGKHTDTVYFPVSGLISQVSQVDTHPPLEMNLIGHEGMLGASILLGEGAAPLTATVQSSGLALCMETAGFIELLEHRPTLQRLLQKYLYITLQLLARNAACNCFHSVSQRLARWLLMIHDRSSNDQFYLTQEFLSDMLGVRRSSITVAAVHLQRKGLIHYSRGEIRILNRNGLEALACGCYQTMAEYHQILSL</sequence>
<evidence type="ECO:0000313" key="7">
    <source>
        <dbReference type="Proteomes" id="UP000248090"/>
    </source>
</evidence>
<accession>A0ABX5LR35</accession>
<dbReference type="Pfam" id="PF13545">
    <property type="entry name" value="HTH_Crp_2"/>
    <property type="match status" value="1"/>
</dbReference>
<gene>
    <name evidence="6" type="ORF">WH50_22665</name>
</gene>
<protein>
    <recommendedName>
        <fullName evidence="8">Crp/Fnr family transcriptional regulator</fullName>
    </recommendedName>
</protein>
<dbReference type="PANTHER" id="PTHR24567:SF74">
    <property type="entry name" value="HTH-TYPE TRANSCRIPTIONAL REGULATOR ARCR"/>
    <property type="match status" value="1"/>
</dbReference>
<dbReference type="Gene3D" id="2.60.120.10">
    <property type="entry name" value="Jelly Rolls"/>
    <property type="match status" value="1"/>
</dbReference>
<evidence type="ECO:0000256" key="1">
    <source>
        <dbReference type="ARBA" id="ARBA00023015"/>
    </source>
</evidence>
<organism evidence="6 7">
    <name type="scientific">Pokkaliibacter plantistimulans</name>
    <dbReference type="NCBI Taxonomy" id="1635171"/>
    <lineage>
        <taxon>Bacteria</taxon>
        <taxon>Pseudomonadati</taxon>
        <taxon>Pseudomonadota</taxon>
        <taxon>Gammaproteobacteria</taxon>
        <taxon>Oceanospirillales</taxon>
        <taxon>Balneatrichaceae</taxon>
        <taxon>Pokkaliibacter</taxon>
    </lineage>
</organism>
<dbReference type="PROSITE" id="PS50042">
    <property type="entry name" value="CNMP_BINDING_3"/>
    <property type="match status" value="1"/>
</dbReference>
<evidence type="ECO:0000259" key="4">
    <source>
        <dbReference type="PROSITE" id="PS50042"/>
    </source>
</evidence>
<dbReference type="SUPFAM" id="SSF46785">
    <property type="entry name" value="Winged helix' DNA-binding domain"/>
    <property type="match status" value="1"/>
</dbReference>
<reference evidence="6 7" key="1">
    <citation type="submission" date="2015-03" db="EMBL/GenBank/DDBJ databases">
        <authorList>
            <person name="Krishnan R."/>
            <person name="Midha S."/>
            <person name="Patil P.B."/>
            <person name="Rameshkumar N."/>
        </authorList>
    </citation>
    <scope>NUCLEOTIDE SEQUENCE [LARGE SCALE GENOMIC DNA]</scope>
    <source>
        <strain evidence="6 7">L1E11</strain>
    </source>
</reference>
<dbReference type="CDD" id="cd00038">
    <property type="entry name" value="CAP_ED"/>
    <property type="match status" value="1"/>
</dbReference>
<feature type="domain" description="Cyclic nucleotide-binding" evidence="4">
    <location>
        <begin position="19"/>
        <end position="106"/>
    </location>
</feature>
<dbReference type="SUPFAM" id="SSF51206">
    <property type="entry name" value="cAMP-binding domain-like"/>
    <property type="match status" value="1"/>
</dbReference>
<evidence type="ECO:0000313" key="6">
    <source>
        <dbReference type="EMBL" id="PXF29124.1"/>
    </source>
</evidence>
<keyword evidence="2" id="KW-0238">DNA-binding</keyword>
<dbReference type="EMBL" id="LAPT01000126">
    <property type="protein sequence ID" value="PXF29124.1"/>
    <property type="molecule type" value="Genomic_DNA"/>
</dbReference>
<dbReference type="InterPro" id="IPR036388">
    <property type="entry name" value="WH-like_DNA-bd_sf"/>
</dbReference>
<keyword evidence="7" id="KW-1185">Reference proteome</keyword>
<dbReference type="Pfam" id="PF00027">
    <property type="entry name" value="cNMP_binding"/>
    <property type="match status" value="1"/>
</dbReference>
<proteinExistence type="predicted"/>
<evidence type="ECO:0000256" key="2">
    <source>
        <dbReference type="ARBA" id="ARBA00023125"/>
    </source>
</evidence>
<dbReference type="PANTHER" id="PTHR24567">
    <property type="entry name" value="CRP FAMILY TRANSCRIPTIONAL REGULATORY PROTEIN"/>
    <property type="match status" value="1"/>
</dbReference>
<keyword evidence="3" id="KW-0804">Transcription</keyword>
<keyword evidence="1" id="KW-0805">Transcription regulation</keyword>